<proteinExistence type="predicted"/>
<feature type="compositionally biased region" description="Polar residues" evidence="1">
    <location>
        <begin position="93"/>
        <end position="112"/>
    </location>
</feature>
<evidence type="ECO:0000313" key="2">
    <source>
        <dbReference type="EMBL" id="MCJ2541858.1"/>
    </source>
</evidence>
<evidence type="ECO:0000256" key="1">
    <source>
        <dbReference type="SAM" id="MobiDB-lite"/>
    </source>
</evidence>
<reference evidence="2" key="1">
    <citation type="submission" date="2021-02" db="EMBL/GenBank/DDBJ databases">
        <title>The CRISPR/cas machinery reduction and long-range gene transfer in the hot spring cyanobacterium Synechococcus.</title>
        <authorList>
            <person name="Dvorak P."/>
            <person name="Jahodarova E."/>
            <person name="Hasler P."/>
            <person name="Poulickova A."/>
        </authorList>
    </citation>
    <scope>NUCLEOTIDE SEQUENCE</scope>
    <source>
        <strain evidence="2">Rupite</strain>
    </source>
</reference>
<name>A0ABT0C7T8_THEVL</name>
<keyword evidence="3" id="KW-1185">Reference proteome</keyword>
<dbReference type="EMBL" id="JAFIRA010000004">
    <property type="protein sequence ID" value="MCJ2541858.1"/>
    <property type="molecule type" value="Genomic_DNA"/>
</dbReference>
<comment type="caution">
    <text evidence="2">The sequence shown here is derived from an EMBL/GenBank/DDBJ whole genome shotgun (WGS) entry which is preliminary data.</text>
</comment>
<dbReference type="Proteomes" id="UP000830835">
    <property type="component" value="Unassembled WGS sequence"/>
</dbReference>
<feature type="region of interest" description="Disordered" evidence="1">
    <location>
        <begin position="9"/>
        <end position="38"/>
    </location>
</feature>
<gene>
    <name evidence="2" type="ORF">JX360_02880</name>
</gene>
<organism evidence="2 3">
    <name type="scientific">Thermostichus vulcanus str. 'Rupite'</name>
    <dbReference type="NCBI Taxonomy" id="2813851"/>
    <lineage>
        <taxon>Bacteria</taxon>
        <taxon>Bacillati</taxon>
        <taxon>Cyanobacteriota</taxon>
        <taxon>Cyanophyceae</taxon>
        <taxon>Thermostichales</taxon>
        <taxon>Thermostichaceae</taxon>
        <taxon>Thermostichus</taxon>
    </lineage>
</organism>
<accession>A0ABT0C7T8</accession>
<evidence type="ECO:0000313" key="3">
    <source>
        <dbReference type="Proteomes" id="UP000830835"/>
    </source>
</evidence>
<sequence>MVGIFRRLLGSRGKGDSIPTAESVSKPTKSKDNTFFLDPDEAKTLGNIDYMRTPKTVKHTFLDFGATEKIEVVEQISSLGKVKLTTEEPKTAEATSEQGSAPTSSTSSQANPRRQAGSDMDIFRNMARNLRRK</sequence>
<feature type="region of interest" description="Disordered" evidence="1">
    <location>
        <begin position="84"/>
        <end position="133"/>
    </location>
</feature>
<protein>
    <submittedName>
        <fullName evidence="2">Uncharacterized protein</fullName>
    </submittedName>
</protein>